<gene>
    <name evidence="1" type="ORF">ANN_07856</name>
</gene>
<organism evidence="1 2">
    <name type="scientific">Periplaneta americana</name>
    <name type="common">American cockroach</name>
    <name type="synonym">Blatta americana</name>
    <dbReference type="NCBI Taxonomy" id="6978"/>
    <lineage>
        <taxon>Eukaryota</taxon>
        <taxon>Metazoa</taxon>
        <taxon>Ecdysozoa</taxon>
        <taxon>Arthropoda</taxon>
        <taxon>Hexapoda</taxon>
        <taxon>Insecta</taxon>
        <taxon>Pterygota</taxon>
        <taxon>Neoptera</taxon>
        <taxon>Polyneoptera</taxon>
        <taxon>Dictyoptera</taxon>
        <taxon>Blattodea</taxon>
        <taxon>Blattoidea</taxon>
        <taxon>Blattidae</taxon>
        <taxon>Blattinae</taxon>
        <taxon>Periplaneta</taxon>
    </lineage>
</organism>
<protein>
    <submittedName>
        <fullName evidence="1">Uncharacterized protein</fullName>
    </submittedName>
</protein>
<dbReference type="EMBL" id="JAJSOF020000017">
    <property type="protein sequence ID" value="KAJ4439728.1"/>
    <property type="molecule type" value="Genomic_DNA"/>
</dbReference>
<keyword evidence="2" id="KW-1185">Reference proteome</keyword>
<sequence>MKERTGESLDEGKNGLIDCCTNERTDGESLDEGKNGLMDCWSDEKTDWSPIHWSMMYKFCKSSFQVKLPVKQKGKIVPVNGGDGRNLKFSNGIVKSVDQFKYLGSVLHQSGTCFKDVENRVIQARNAIKQLNGVLWNRVVRMETKKMILYVIVESILTSGGMRWTLTERQKDRVRSVEMDGLRRSLSISRLQRVRNGTILEKWNIQEDVIDRLECRRFQWFLHVQRMAEERWPKKVLNWSPPGRRKKGRPRLAWRGGVAEAMETRGLQNGSWDDQ</sequence>
<dbReference type="PANTHER" id="PTHR47027:SF20">
    <property type="entry name" value="REVERSE TRANSCRIPTASE-LIKE PROTEIN WITH RNA-DIRECTED DNA POLYMERASE DOMAIN"/>
    <property type="match status" value="1"/>
</dbReference>
<name>A0ABQ8T155_PERAM</name>
<accession>A0ABQ8T155</accession>
<evidence type="ECO:0000313" key="2">
    <source>
        <dbReference type="Proteomes" id="UP001148838"/>
    </source>
</evidence>
<proteinExistence type="predicted"/>
<dbReference type="Proteomes" id="UP001148838">
    <property type="component" value="Unassembled WGS sequence"/>
</dbReference>
<evidence type="ECO:0000313" key="1">
    <source>
        <dbReference type="EMBL" id="KAJ4439728.1"/>
    </source>
</evidence>
<comment type="caution">
    <text evidence="1">The sequence shown here is derived from an EMBL/GenBank/DDBJ whole genome shotgun (WGS) entry which is preliminary data.</text>
</comment>
<dbReference type="PANTHER" id="PTHR47027">
    <property type="entry name" value="REVERSE TRANSCRIPTASE DOMAIN-CONTAINING PROTEIN"/>
    <property type="match status" value="1"/>
</dbReference>
<reference evidence="1 2" key="1">
    <citation type="journal article" date="2022" name="Allergy">
        <title>Genome assembly and annotation of Periplaneta americana reveal a comprehensive cockroach allergen profile.</title>
        <authorList>
            <person name="Wang L."/>
            <person name="Xiong Q."/>
            <person name="Saelim N."/>
            <person name="Wang L."/>
            <person name="Nong W."/>
            <person name="Wan A.T."/>
            <person name="Shi M."/>
            <person name="Liu X."/>
            <person name="Cao Q."/>
            <person name="Hui J.H.L."/>
            <person name="Sookrung N."/>
            <person name="Leung T.F."/>
            <person name="Tungtrongchitr A."/>
            <person name="Tsui S.K.W."/>
        </authorList>
    </citation>
    <scope>NUCLEOTIDE SEQUENCE [LARGE SCALE GENOMIC DNA]</scope>
    <source>
        <strain evidence="1">PWHHKU_190912</strain>
    </source>
</reference>